<name>A0A6V7P5M4_ANACO</name>
<organism evidence="1">
    <name type="scientific">Ananas comosus var. bracteatus</name>
    <name type="common">red pineapple</name>
    <dbReference type="NCBI Taxonomy" id="296719"/>
    <lineage>
        <taxon>Eukaryota</taxon>
        <taxon>Viridiplantae</taxon>
        <taxon>Streptophyta</taxon>
        <taxon>Embryophyta</taxon>
        <taxon>Tracheophyta</taxon>
        <taxon>Spermatophyta</taxon>
        <taxon>Magnoliopsida</taxon>
        <taxon>Liliopsida</taxon>
        <taxon>Poales</taxon>
        <taxon>Bromeliaceae</taxon>
        <taxon>Bromelioideae</taxon>
        <taxon>Ananas</taxon>
    </lineage>
</organism>
<dbReference type="AlphaFoldDB" id="A0A6V7P5M4"/>
<accession>A0A6V7P5M4</accession>
<proteinExistence type="predicted"/>
<evidence type="ECO:0000313" key="1">
    <source>
        <dbReference type="EMBL" id="CAD1826151.1"/>
    </source>
</evidence>
<reference evidence="1" key="1">
    <citation type="submission" date="2020-07" db="EMBL/GenBank/DDBJ databases">
        <authorList>
            <person name="Lin J."/>
        </authorList>
    </citation>
    <scope>NUCLEOTIDE SEQUENCE</scope>
</reference>
<dbReference type="EMBL" id="LR862145">
    <property type="protein sequence ID" value="CAD1826151.1"/>
    <property type="molecule type" value="Genomic_DNA"/>
</dbReference>
<protein>
    <submittedName>
        <fullName evidence="1">Uncharacterized protein</fullName>
    </submittedName>
</protein>
<sequence>MGELLEMVGLLPKKGSGVGACWVPHLIFLASSSTLRSFARSSRCRSDSCSLSGRIVGLGSWLDFLASRPFPLATLRFVRPLDAAPTPIPSLDGVLGRVHGRPFSGRVVPVGGASFRLIHSLRSRK</sequence>
<gene>
    <name evidence="1" type="ORF">CB5_LOCUS9362</name>
</gene>